<evidence type="ECO:0000256" key="1">
    <source>
        <dbReference type="ARBA" id="ARBA00006594"/>
    </source>
</evidence>
<reference evidence="7 8" key="1">
    <citation type="submission" date="2017-07" db="EMBL/GenBank/DDBJ databases">
        <title>Phylogenetic study on the rhizospheric bacterium Ochrobactrum sp. A44.</title>
        <authorList>
            <person name="Krzyzanowska D.M."/>
            <person name="Ossowicki A."/>
            <person name="Rajewska M."/>
            <person name="Maciag T."/>
            <person name="Kaczynski Z."/>
            <person name="Czerwicka M."/>
            <person name="Jafra S."/>
        </authorList>
    </citation>
    <scope>NUCLEOTIDE SEQUENCE [LARGE SCALE GENOMIC DNA]</scope>
    <source>
        <strain evidence="7 8">CCUG 30717</strain>
    </source>
</reference>
<accession>A0A256GHH4</accession>
<dbReference type="RefSeq" id="WP_094543597.1">
    <property type="nucleotide sequence ID" value="NZ_JBHEEM010000020.1"/>
</dbReference>
<dbReference type="InterPro" id="IPR003356">
    <property type="entry name" value="DNA_methylase_A-5"/>
</dbReference>
<dbReference type="GO" id="GO:0009007">
    <property type="term" value="F:site-specific DNA-methyltransferase (adenine-specific) activity"/>
    <property type="evidence" value="ECO:0007669"/>
    <property type="project" value="UniProtKB-EC"/>
</dbReference>
<dbReference type="AlphaFoldDB" id="A0A256GHH4"/>
<keyword evidence="8" id="KW-1185">Reference proteome</keyword>
<comment type="similarity">
    <text evidence="1">Belongs to the N(4)/N(6)-methyltransferase family.</text>
</comment>
<dbReference type="PANTHER" id="PTHR33841:SF1">
    <property type="entry name" value="DNA METHYLTRANSFERASE A"/>
    <property type="match status" value="1"/>
</dbReference>
<dbReference type="Gene3D" id="3.40.50.150">
    <property type="entry name" value="Vaccinia Virus protein VP39"/>
    <property type="match status" value="1"/>
</dbReference>
<dbReference type="PRINTS" id="PR00507">
    <property type="entry name" value="N12N6MTFRASE"/>
</dbReference>
<proteinExistence type="inferred from homology"/>
<dbReference type="SUPFAM" id="SSF53335">
    <property type="entry name" value="S-adenosyl-L-methionine-dependent methyltransferases"/>
    <property type="match status" value="1"/>
</dbReference>
<dbReference type="GO" id="GO:0003677">
    <property type="term" value="F:DNA binding"/>
    <property type="evidence" value="ECO:0007669"/>
    <property type="project" value="InterPro"/>
</dbReference>
<dbReference type="Pfam" id="PF02384">
    <property type="entry name" value="N6_Mtase"/>
    <property type="match status" value="1"/>
</dbReference>
<comment type="caution">
    <text evidence="7">The sequence shown here is derived from an EMBL/GenBank/DDBJ whole genome shotgun (WGS) entry which is preliminary data.</text>
</comment>
<evidence type="ECO:0000256" key="5">
    <source>
        <dbReference type="ARBA" id="ARBA00047942"/>
    </source>
</evidence>
<protein>
    <recommendedName>
        <fullName evidence="2">site-specific DNA-methyltransferase (adenine-specific)</fullName>
        <ecNumber evidence="2">2.1.1.72</ecNumber>
    </recommendedName>
</protein>
<keyword evidence="4 7" id="KW-0808">Transferase</keyword>
<gene>
    <name evidence="7" type="ORF">CEV34_2254</name>
</gene>
<sequence length="828" mass="93537">MSALDQIAWAAHRAGYRAEAVVRDYAFADVLAEGNDTRTVPLVAFTRTPPSYRSAAFGVVESDGRSTIELVQSHRALGAPLLFVIDRDDVTVWQVRSEGPPRAIEKVKVGQLTDLFERNQADWHPDAIHRAKAVGSPAAGHQLDFVDLGLLPAIEGEIHLKLDRLLIETLDLARKAPGGGRLDVRTMFRVVFRLLAAKVLEDRRHPFSAEWNADNLSSVLTAIERYYSLSQIDGRTNPILTRMFGAAWAHLRAGINFSNISSDDLAFVYENTLVTPEARKLFGTHSTPRQVAEYIVQRLELHRYNPIDLQIYEPCAGAGVFLVSALRHLRDLLPVGWSDQERHNFLIEHIAGDEIDPFACEVATLSLILADYPNHNGWHIREADLFVDGVLAKALVGKNVIVCNPPFEAFTQEEKERYPEASRKPTKAVAVLSAVIDAQPLAIGFVLPRSFILEKQFSEQRRRIEDLYGFVEIVELPDRIFGASSVESAALIARDLRAEGSTRVTIRSTEVADQDRAAFLKTGRTTVQRETTREVVRPEGELWIPPLHDLWIYLAEAPQLGTIFKPRWGLRWNYEQDLAASDVEKKGFRRGYLNARRFQQYVGVRATWLDFNLENLREGYDQDWSKPKLIMNATRLSRGPWRVGAVADLESHLYSQQFFGLWPLTDMTPESLLAFSAVMNGPIVNAYLAVHSPRDRFRSNVVAQAPMPSYIPKELPELVRDYLKVLTKGRLFAEDGADLAHLLASIDAAVLRGYDLPLRQERQLLNFFRGAERPVPHQWAHWDDLFPVPGLTLAERISGRFRASGDWVRKVFRALPDEEITLLRDYVA</sequence>
<feature type="domain" description="DNA methylase adenine-specific" evidence="6">
    <location>
        <begin position="262"/>
        <end position="497"/>
    </location>
</feature>
<dbReference type="InterPro" id="IPR029063">
    <property type="entry name" value="SAM-dependent_MTases_sf"/>
</dbReference>
<dbReference type="GO" id="GO:0008170">
    <property type="term" value="F:N-methyltransferase activity"/>
    <property type="evidence" value="ECO:0007669"/>
    <property type="project" value="InterPro"/>
</dbReference>
<dbReference type="GO" id="GO:0032259">
    <property type="term" value="P:methylation"/>
    <property type="evidence" value="ECO:0007669"/>
    <property type="project" value="UniProtKB-KW"/>
</dbReference>
<evidence type="ECO:0000256" key="3">
    <source>
        <dbReference type="ARBA" id="ARBA00022603"/>
    </source>
</evidence>
<dbReference type="PANTHER" id="PTHR33841">
    <property type="entry name" value="DNA METHYLTRANSFERASE YEEA-RELATED"/>
    <property type="match status" value="1"/>
</dbReference>
<dbReference type="EC" id="2.1.1.72" evidence="2"/>
<name>A0A256GHH4_9HYPH</name>
<evidence type="ECO:0000313" key="7">
    <source>
        <dbReference type="EMBL" id="OYR26583.1"/>
    </source>
</evidence>
<evidence type="ECO:0000259" key="6">
    <source>
        <dbReference type="Pfam" id="PF02384"/>
    </source>
</evidence>
<comment type="catalytic activity">
    <reaction evidence="5">
        <text>a 2'-deoxyadenosine in DNA + S-adenosyl-L-methionine = an N(6)-methyl-2'-deoxyadenosine in DNA + S-adenosyl-L-homocysteine + H(+)</text>
        <dbReference type="Rhea" id="RHEA:15197"/>
        <dbReference type="Rhea" id="RHEA-COMP:12418"/>
        <dbReference type="Rhea" id="RHEA-COMP:12419"/>
        <dbReference type="ChEBI" id="CHEBI:15378"/>
        <dbReference type="ChEBI" id="CHEBI:57856"/>
        <dbReference type="ChEBI" id="CHEBI:59789"/>
        <dbReference type="ChEBI" id="CHEBI:90615"/>
        <dbReference type="ChEBI" id="CHEBI:90616"/>
        <dbReference type="EC" id="2.1.1.72"/>
    </reaction>
</comment>
<keyword evidence="3 7" id="KW-0489">Methyltransferase</keyword>
<dbReference type="InterPro" id="IPR050953">
    <property type="entry name" value="N4_N6_ade-DNA_methylase"/>
</dbReference>
<evidence type="ECO:0000256" key="2">
    <source>
        <dbReference type="ARBA" id="ARBA00011900"/>
    </source>
</evidence>
<evidence type="ECO:0000313" key="8">
    <source>
        <dbReference type="Proteomes" id="UP000216188"/>
    </source>
</evidence>
<organism evidence="7 8">
    <name type="scientific">Brucella pseudogrignonensis</name>
    <dbReference type="NCBI Taxonomy" id="419475"/>
    <lineage>
        <taxon>Bacteria</taxon>
        <taxon>Pseudomonadati</taxon>
        <taxon>Pseudomonadota</taxon>
        <taxon>Alphaproteobacteria</taxon>
        <taxon>Hyphomicrobiales</taxon>
        <taxon>Brucellaceae</taxon>
        <taxon>Brucella/Ochrobactrum group</taxon>
        <taxon>Brucella</taxon>
    </lineage>
</organism>
<dbReference type="EMBL" id="NNRM01000018">
    <property type="protein sequence ID" value="OYR26583.1"/>
    <property type="molecule type" value="Genomic_DNA"/>
</dbReference>
<evidence type="ECO:0000256" key="4">
    <source>
        <dbReference type="ARBA" id="ARBA00022679"/>
    </source>
</evidence>
<dbReference type="Proteomes" id="UP000216188">
    <property type="component" value="Unassembled WGS sequence"/>
</dbReference>